<dbReference type="AlphaFoldDB" id="A0A9W6BQU7"/>
<dbReference type="Proteomes" id="UP001165080">
    <property type="component" value="Unassembled WGS sequence"/>
</dbReference>
<evidence type="ECO:0000259" key="1">
    <source>
        <dbReference type="Pfam" id="PF05548"/>
    </source>
</evidence>
<evidence type="ECO:0000313" key="2">
    <source>
        <dbReference type="EMBL" id="GLC56741.1"/>
    </source>
</evidence>
<evidence type="ECO:0000313" key="3">
    <source>
        <dbReference type="Proteomes" id="UP001165080"/>
    </source>
</evidence>
<gene>
    <name evidence="2" type="primary">PLESTB001695</name>
    <name evidence="2" type="ORF">PLESTB_001140800</name>
</gene>
<organism evidence="2 3">
    <name type="scientific">Pleodorina starrii</name>
    <dbReference type="NCBI Taxonomy" id="330485"/>
    <lineage>
        <taxon>Eukaryota</taxon>
        <taxon>Viridiplantae</taxon>
        <taxon>Chlorophyta</taxon>
        <taxon>core chlorophytes</taxon>
        <taxon>Chlorophyceae</taxon>
        <taxon>CS clade</taxon>
        <taxon>Chlamydomonadales</taxon>
        <taxon>Volvocaceae</taxon>
        <taxon>Pleodorina</taxon>
    </lineage>
</organism>
<sequence>MWALPSLAKSHLEKVDYDMYRRWKTYRKVYIWTFNWFTSYVPWGGLGAMGCDPVNLERCHTWINQDPAQATLRMWPVIQELGHNLGLAHSARLVTWPLPDGTPAFALHEYGDRVCPMGSGEAEDQDNYIICTNAAQSYKAGWSRPIPGGHLNAFADLKLSVHQEFRLPPMHSTKYNMLRISVDPAYSIIDDSDINFQLAVFVSYRVRQSGVGTFDSGIQTRLDRRVWIQEYNHRANGRPSYMDHWTHNMAVLTDERPLPLFDDGFGYLNRSWTKMFPGGVPGGITITMRSKTDAAAIVTVCRFLAPTEWGGGTTCMDGQDNDW</sequence>
<accession>A0A9W6BQU7</accession>
<proteinExistence type="predicted"/>
<protein>
    <recommendedName>
        <fullName evidence="1">Peptidase M11 gametolysin domain-containing protein</fullName>
    </recommendedName>
</protein>
<comment type="caution">
    <text evidence="2">The sequence shown here is derived from an EMBL/GenBank/DDBJ whole genome shotgun (WGS) entry which is preliminary data.</text>
</comment>
<name>A0A9W6BQU7_9CHLO</name>
<feature type="domain" description="Peptidase M11 gametolysin" evidence="1">
    <location>
        <begin position="42"/>
        <end position="243"/>
    </location>
</feature>
<dbReference type="InterPro" id="IPR008752">
    <property type="entry name" value="Peptidase_M11"/>
</dbReference>
<keyword evidence="3" id="KW-1185">Reference proteome</keyword>
<reference evidence="2 3" key="1">
    <citation type="journal article" date="2023" name="Commun. Biol.">
        <title>Reorganization of the ancestral sex-determining regions during the evolution of trioecy in Pleodorina starrii.</title>
        <authorList>
            <person name="Takahashi K."/>
            <person name="Suzuki S."/>
            <person name="Kawai-Toyooka H."/>
            <person name="Yamamoto K."/>
            <person name="Hamaji T."/>
            <person name="Ootsuki R."/>
            <person name="Yamaguchi H."/>
            <person name="Kawachi M."/>
            <person name="Higashiyama T."/>
            <person name="Nozaki H."/>
        </authorList>
    </citation>
    <scope>NUCLEOTIDE SEQUENCE [LARGE SCALE GENOMIC DNA]</scope>
    <source>
        <strain evidence="2 3">NIES-4479</strain>
    </source>
</reference>
<dbReference type="Pfam" id="PF05548">
    <property type="entry name" value="Peptidase_M11"/>
    <property type="match status" value="1"/>
</dbReference>
<dbReference type="EMBL" id="BRXU01000016">
    <property type="protein sequence ID" value="GLC56741.1"/>
    <property type="molecule type" value="Genomic_DNA"/>
</dbReference>